<feature type="domain" description="Peroxisome membrane anchor protein Pex14p N-terminal" evidence="9">
    <location>
        <begin position="38"/>
        <end position="80"/>
    </location>
</feature>
<comment type="subcellular location">
    <subcellularLocation>
        <location evidence="6 7">Peroxisome membrane</location>
    </subcellularLocation>
</comment>
<comment type="function">
    <text evidence="7">Component of the PEX13-PEX14 docking complex, a translocon channel that specifically mediates the import of peroxisomal cargo proteins bound to PEX5 receptor. The PEX13-PEX14 docking complex forms a large import pore which can be opened to a diameter of about 9 nm. Mechanistically, PEX5 receptor along with cargo proteins associates with the PEX14 subunit of the PEX13-PEX14 docking complex in the cytosol, leading to the insertion of the receptor into the organelle membrane with the concomitant translocation of the cargo into the peroxisome matrix.</text>
</comment>
<keyword evidence="11" id="KW-1185">Reference proteome</keyword>
<keyword evidence="7" id="KW-0813">Transport</keyword>
<evidence type="ECO:0000313" key="11">
    <source>
        <dbReference type="Proteomes" id="UP000030854"/>
    </source>
</evidence>
<sequence>MSGSDNSKQGSNKISQNSTSSPSSATTDEQITENTQHSKVIEQAREFLQKDEIQDIEKEKKAAFLQTKGLSNDEIEELIGGTEKTDSKAKNLSSPKTSERESQAVKTKTAPQTTPIPIVTYPEFLVNPPLKPSPLLTTSHLINTLYSASFLTATLYGTLEYIVTPKLLRLNDCRHELFNSTLLKLNTLCERLQGQVSEIPVIVKPYISRESDIEAEDIDNDPTKLFHRDIGIQTSPPRSPQPKNSQLAQGPLAYQFSHLCDLFSTLRDANNLLADETNSDSGLEDALSDLRKYLNTVAYPLRSINNYESIYLSNGTMAGYPTGNGTGVDLNEANSVKKEIKGMKGILLSARTFPGVKVGLYQK</sequence>
<evidence type="ECO:0000313" key="10">
    <source>
        <dbReference type="EMBL" id="KHJ30514.1"/>
    </source>
</evidence>
<organism evidence="10 11">
    <name type="scientific">Uncinula necator</name>
    <name type="common">Grape powdery mildew</name>
    <dbReference type="NCBI Taxonomy" id="52586"/>
    <lineage>
        <taxon>Eukaryota</taxon>
        <taxon>Fungi</taxon>
        <taxon>Dikarya</taxon>
        <taxon>Ascomycota</taxon>
        <taxon>Pezizomycotina</taxon>
        <taxon>Leotiomycetes</taxon>
        <taxon>Erysiphales</taxon>
        <taxon>Erysiphaceae</taxon>
        <taxon>Erysiphe</taxon>
    </lineage>
</organism>
<proteinExistence type="inferred from homology"/>
<comment type="caution">
    <text evidence="10">The sequence shown here is derived from an EMBL/GenBank/DDBJ whole genome shotgun (WGS) entry which is preliminary data.</text>
</comment>
<name>A0A0B1P109_UNCNE</name>
<comment type="similarity">
    <text evidence="1 7">Belongs to the peroxin-14 family.</text>
</comment>
<keyword evidence="3 7" id="KW-0576">Peroxisome</keyword>
<protein>
    <recommendedName>
        <fullName evidence="4 7">Peroxisomal membrane protein PEX14</fullName>
    </recommendedName>
    <alternativeName>
        <fullName evidence="5 7">Peroxin-14</fullName>
    </alternativeName>
</protein>
<evidence type="ECO:0000256" key="1">
    <source>
        <dbReference type="ARBA" id="ARBA00005443"/>
    </source>
</evidence>
<feature type="region of interest" description="Disordered" evidence="8">
    <location>
        <begin position="78"/>
        <end position="111"/>
    </location>
</feature>
<keyword evidence="7" id="KW-0472">Membrane</keyword>
<evidence type="ECO:0000256" key="4">
    <source>
        <dbReference type="ARBA" id="ARBA00029502"/>
    </source>
</evidence>
<dbReference type="GO" id="GO:1990429">
    <property type="term" value="C:peroxisomal importomer complex"/>
    <property type="evidence" value="ECO:0007669"/>
    <property type="project" value="TreeGrafter"/>
</dbReference>
<feature type="region of interest" description="Disordered" evidence="8">
    <location>
        <begin position="1"/>
        <end position="40"/>
    </location>
</feature>
<dbReference type="EMBL" id="JNVN01004090">
    <property type="protein sequence ID" value="KHJ30514.1"/>
    <property type="molecule type" value="Genomic_DNA"/>
</dbReference>
<evidence type="ECO:0000256" key="2">
    <source>
        <dbReference type="ARBA" id="ARBA00023010"/>
    </source>
</evidence>
<keyword evidence="7" id="KW-0653">Protein transport</keyword>
<dbReference type="GO" id="GO:0005778">
    <property type="term" value="C:peroxisomal membrane"/>
    <property type="evidence" value="ECO:0007669"/>
    <property type="project" value="UniProtKB-SubCell"/>
</dbReference>
<dbReference type="InterPro" id="IPR025655">
    <property type="entry name" value="PEX14"/>
</dbReference>
<dbReference type="HOGENOM" id="CLU_044743_0_0_1"/>
<gene>
    <name evidence="10" type="ORF">EV44_g0743</name>
</gene>
<dbReference type="InterPro" id="IPR006785">
    <property type="entry name" value="Pex14_N"/>
</dbReference>
<reference evidence="10 11" key="1">
    <citation type="journal article" date="2014" name="BMC Genomics">
        <title>Adaptive genomic structural variation in the grape powdery mildew pathogen, Erysiphe necator.</title>
        <authorList>
            <person name="Jones L."/>
            <person name="Riaz S."/>
            <person name="Morales-Cruz A."/>
            <person name="Amrine K.C."/>
            <person name="McGuire B."/>
            <person name="Gubler W.D."/>
            <person name="Walker M.A."/>
            <person name="Cantu D."/>
        </authorList>
    </citation>
    <scope>NUCLEOTIDE SEQUENCE [LARGE SCALE GENOMIC DNA]</scope>
    <source>
        <strain evidence="11">c</strain>
    </source>
</reference>
<dbReference type="Gene3D" id="1.10.10.10">
    <property type="entry name" value="Winged helix-like DNA-binding domain superfamily/Winged helix DNA-binding domain"/>
    <property type="match status" value="1"/>
</dbReference>
<evidence type="ECO:0000256" key="5">
    <source>
        <dbReference type="ARBA" id="ARBA00029691"/>
    </source>
</evidence>
<dbReference type="Pfam" id="PF04695">
    <property type="entry name" value="Pex14_N"/>
    <property type="match status" value="1"/>
</dbReference>
<accession>A0A0B1P109</accession>
<dbReference type="Proteomes" id="UP000030854">
    <property type="component" value="Unassembled WGS sequence"/>
</dbReference>
<evidence type="ECO:0000259" key="9">
    <source>
        <dbReference type="Pfam" id="PF04695"/>
    </source>
</evidence>
<evidence type="ECO:0000256" key="7">
    <source>
        <dbReference type="RuleBase" id="RU367032"/>
    </source>
</evidence>
<evidence type="ECO:0000256" key="6">
    <source>
        <dbReference type="ARBA" id="ARBA00046271"/>
    </source>
</evidence>
<feature type="compositionally biased region" description="Low complexity" evidence="8">
    <location>
        <begin position="11"/>
        <end position="24"/>
    </location>
</feature>
<feature type="compositionally biased region" description="Polar residues" evidence="8">
    <location>
        <begin position="25"/>
        <end position="38"/>
    </location>
</feature>
<dbReference type="InterPro" id="IPR036388">
    <property type="entry name" value="WH-like_DNA-bd_sf"/>
</dbReference>
<feature type="compositionally biased region" description="Polar residues" evidence="8">
    <location>
        <begin position="1"/>
        <end position="10"/>
    </location>
</feature>
<dbReference type="OMA" id="CDGLIYS"/>
<evidence type="ECO:0000256" key="8">
    <source>
        <dbReference type="SAM" id="MobiDB-lite"/>
    </source>
</evidence>
<dbReference type="AlphaFoldDB" id="A0A0B1P109"/>
<dbReference type="PANTHER" id="PTHR23058">
    <property type="entry name" value="PEROXISOMAL MEMBRANE PROTEIN PEX14"/>
    <property type="match status" value="1"/>
</dbReference>
<dbReference type="STRING" id="52586.A0A0B1P109"/>
<dbReference type="PANTHER" id="PTHR23058:SF5">
    <property type="entry name" value="PEROXISOMAL MEMBRANE PROTEIN PEX14"/>
    <property type="match status" value="1"/>
</dbReference>
<evidence type="ECO:0000256" key="3">
    <source>
        <dbReference type="ARBA" id="ARBA00023140"/>
    </source>
</evidence>
<dbReference type="GO" id="GO:0016560">
    <property type="term" value="P:protein import into peroxisome matrix, docking"/>
    <property type="evidence" value="ECO:0007669"/>
    <property type="project" value="UniProtKB-UniRule"/>
</dbReference>
<dbReference type="GO" id="GO:0005102">
    <property type="term" value="F:signaling receptor binding"/>
    <property type="evidence" value="ECO:0007669"/>
    <property type="project" value="TreeGrafter"/>
</dbReference>
<keyword evidence="2" id="KW-0811">Translocation</keyword>